<dbReference type="GO" id="GO:0003676">
    <property type="term" value="F:nucleic acid binding"/>
    <property type="evidence" value="ECO:0007669"/>
    <property type="project" value="InterPro"/>
</dbReference>
<keyword evidence="2" id="KW-0378">Hydrolase</keyword>
<evidence type="ECO:0000313" key="6">
    <source>
        <dbReference type="EMBL" id="ADG30698.1"/>
    </source>
</evidence>
<proteinExistence type="inferred from homology"/>
<dbReference type="GO" id="GO:0006281">
    <property type="term" value="P:DNA repair"/>
    <property type="evidence" value="ECO:0007669"/>
    <property type="project" value="TreeGrafter"/>
</dbReference>
<dbReference type="InterPro" id="IPR006555">
    <property type="entry name" value="ATP-dep_Helicase_C"/>
</dbReference>
<evidence type="ECO:0000256" key="3">
    <source>
        <dbReference type="ARBA" id="ARBA00022840"/>
    </source>
</evidence>
<dbReference type="SUPFAM" id="SSF52540">
    <property type="entry name" value="P-loop containing nucleoside triphosphate hydrolases"/>
    <property type="match status" value="2"/>
</dbReference>
<evidence type="ECO:0000256" key="1">
    <source>
        <dbReference type="ARBA" id="ARBA00022741"/>
    </source>
</evidence>
<protein>
    <submittedName>
        <fullName evidence="6">Helicase c2</fullName>
    </submittedName>
</protein>
<evidence type="ECO:0000256" key="2">
    <source>
        <dbReference type="ARBA" id="ARBA00022801"/>
    </source>
</evidence>
<reference evidence="6" key="1">
    <citation type="submission" date="2010-04" db="EMBL/GenBank/DDBJ databases">
        <title>Complete sequence of Thiomonas intermedia K12.</title>
        <authorList>
            <consortium name="US DOE Joint Genome Institute"/>
            <person name="Lucas S."/>
            <person name="Copeland A."/>
            <person name="Lapidus A."/>
            <person name="Cheng J.-F."/>
            <person name="Bruce D."/>
            <person name="Goodwin L."/>
            <person name="Pitluck S."/>
            <person name="Davenport K."/>
            <person name="Detter J.C."/>
            <person name="Han C."/>
            <person name="Tapia R."/>
            <person name="Land M."/>
            <person name="Hauser L."/>
            <person name="Kyrpides N."/>
            <person name="Ovchinnikova G."/>
            <person name="Kerfeld C.A."/>
            <person name="Cannon G.C."/>
            <person name="Heinhorst S."/>
            <person name="Woyke T."/>
        </authorList>
    </citation>
    <scope>NUCLEOTIDE SEQUENCE [LARGE SCALE GENOMIC DNA]</scope>
    <source>
        <strain evidence="6">K12</strain>
    </source>
</reference>
<comment type="similarity">
    <text evidence="4">Belongs to the helicase family. DinG subfamily.</text>
</comment>
<gene>
    <name evidence="6" type="ordered locus">Tint_1310</name>
</gene>
<dbReference type="InterPro" id="IPR014013">
    <property type="entry name" value="Helic_SF1/SF2_ATP-bd_DinG/Rad3"/>
</dbReference>
<dbReference type="GO" id="GO:0016818">
    <property type="term" value="F:hydrolase activity, acting on acid anhydrides, in phosphorus-containing anhydrides"/>
    <property type="evidence" value="ECO:0007669"/>
    <property type="project" value="InterPro"/>
</dbReference>
<dbReference type="PANTHER" id="PTHR11472:SF34">
    <property type="entry name" value="REGULATOR OF TELOMERE ELONGATION HELICASE 1"/>
    <property type="match status" value="1"/>
</dbReference>
<dbReference type="PROSITE" id="PS51193">
    <property type="entry name" value="HELICASE_ATP_BIND_2"/>
    <property type="match status" value="1"/>
</dbReference>
<accession>D5X0Q2</accession>
<dbReference type="PANTHER" id="PTHR11472">
    <property type="entry name" value="DNA REPAIR DEAD HELICASE RAD3/XP-D SUBFAMILY MEMBER"/>
    <property type="match status" value="1"/>
</dbReference>
<dbReference type="AlphaFoldDB" id="D5X0Q2"/>
<dbReference type="Gene3D" id="3.40.50.300">
    <property type="entry name" value="P-loop containing nucleotide triphosphate hydrolases"/>
    <property type="match status" value="2"/>
</dbReference>
<dbReference type="Pfam" id="PF00270">
    <property type="entry name" value="DEAD"/>
    <property type="match status" value="1"/>
</dbReference>
<dbReference type="STRING" id="75379.Tint_1310"/>
<keyword evidence="1" id="KW-0547">Nucleotide-binding</keyword>
<dbReference type="KEGG" id="tin:Tint_1310"/>
<dbReference type="Pfam" id="PF13307">
    <property type="entry name" value="Helicase_C_2"/>
    <property type="match status" value="1"/>
</dbReference>
<feature type="domain" description="Helicase ATP-binding" evidence="5">
    <location>
        <begin position="55"/>
        <end position="331"/>
    </location>
</feature>
<dbReference type="InterPro" id="IPR027417">
    <property type="entry name" value="P-loop_NTPase"/>
</dbReference>
<dbReference type="BioCyc" id="TINT75379:TINT_RS06550-MONOMER"/>
<dbReference type="InterPro" id="IPR011545">
    <property type="entry name" value="DEAD/DEAH_box_helicase_dom"/>
</dbReference>
<evidence type="ECO:0000259" key="5">
    <source>
        <dbReference type="PROSITE" id="PS51193"/>
    </source>
</evidence>
<sequence>MILGGAHVRLRHAARHWNVPAIGMRADSPSSTPQASETSTALAEHCDALFSPGSPLQEELPQWSVREGQRELAMAVAGAIADRAILMAEAGTGTGKTLAYLVPALLHGGRVIISTATRNLQDQLYNKDLPAARRALGAAVSTCVLKGRSNYVCLYRLQRAAEWVHGRHAHAQLRRITQFAKSDARGDLSALSGLEENSALNFLVTSTTDNCLGADCPDYKACFVMKARREALASDVVIINHHLFFADLALRGEGVAELLPTADTLILDEAHQLAEIGVQFLGARCGTAQVVDLSRDVLAGGLQHAKGLADWQTLSGALERAARDLRLAAPQNPGRLSQPQVLDLPGWDVALHDLQAQLAHTAEVLSAHVEAAAEFERLMDRCTALHQAFSSWQAAPDPDQTDAPPQVRWADVGSAHLRLQAAPLSIAPAFAALVAQRSQAWIFTSATLSVGGSFRHARAALGLTSEQGGCAPVEGGVAPRCRELRVASPFDYAEQGRLLVPQDLPLPNQPGHSESVGALAAQLATGNTGGTFVLTTTLRAAKIIAQTLRALLPGRAVLEQFDESKAALLARFASTSQAVLVGSQSFWEGVDLPGDRLTLVIIDKLPFAPPDDPLTAARLKQIEAEGRSGFADYSMPQAALSLQQGAGRLIRTESDRGVLVVCDRRLTATGWGRQLLTSLPPFTRVSQTAEAQAFLQGTK</sequence>
<evidence type="ECO:0000256" key="4">
    <source>
        <dbReference type="ARBA" id="ARBA00038058"/>
    </source>
</evidence>
<dbReference type="SMART" id="SM00491">
    <property type="entry name" value="HELICc2"/>
    <property type="match status" value="1"/>
</dbReference>
<dbReference type="GO" id="GO:0003678">
    <property type="term" value="F:DNA helicase activity"/>
    <property type="evidence" value="ECO:0007669"/>
    <property type="project" value="TreeGrafter"/>
</dbReference>
<keyword evidence="6" id="KW-0347">Helicase</keyword>
<dbReference type="HOGENOM" id="CLU_012117_2_0_4"/>
<dbReference type="GO" id="GO:0005524">
    <property type="term" value="F:ATP binding"/>
    <property type="evidence" value="ECO:0007669"/>
    <property type="project" value="UniProtKB-KW"/>
</dbReference>
<keyword evidence="3" id="KW-0067">ATP-binding</keyword>
<organism evidence="6">
    <name type="scientific">Thiomonas intermedia (strain K12)</name>
    <name type="common">Thiobacillus intermedius</name>
    <dbReference type="NCBI Taxonomy" id="75379"/>
    <lineage>
        <taxon>Bacteria</taxon>
        <taxon>Pseudomonadati</taxon>
        <taxon>Pseudomonadota</taxon>
        <taxon>Betaproteobacteria</taxon>
        <taxon>Burkholderiales</taxon>
        <taxon>Thiomonas</taxon>
    </lineage>
</organism>
<name>D5X0Q2_THIK1</name>
<dbReference type="EMBL" id="CP002021">
    <property type="protein sequence ID" value="ADG30698.1"/>
    <property type="molecule type" value="Genomic_DNA"/>
</dbReference>
<dbReference type="eggNOG" id="COG1199">
    <property type="taxonomic scope" value="Bacteria"/>
</dbReference>
<dbReference type="InterPro" id="IPR045028">
    <property type="entry name" value="DinG/Rad3-like"/>
</dbReference>